<dbReference type="InterPro" id="IPR000477">
    <property type="entry name" value="RT_dom"/>
</dbReference>
<dbReference type="PANTHER" id="PTHR33332">
    <property type="entry name" value="REVERSE TRANSCRIPTASE DOMAIN-CONTAINING PROTEIN"/>
    <property type="match status" value="1"/>
</dbReference>
<keyword evidence="2" id="KW-1185">Reference proteome</keyword>
<reference evidence="3" key="1">
    <citation type="submission" date="2025-08" db="UniProtKB">
        <authorList>
            <consortium name="RefSeq"/>
        </authorList>
    </citation>
    <scope>IDENTIFICATION</scope>
</reference>
<evidence type="ECO:0000313" key="2">
    <source>
        <dbReference type="Proteomes" id="UP001652625"/>
    </source>
</evidence>
<dbReference type="CDD" id="cd01650">
    <property type="entry name" value="RT_nLTR_like"/>
    <property type="match status" value="1"/>
</dbReference>
<dbReference type="RefSeq" id="XP_065672076.1">
    <property type="nucleotide sequence ID" value="XM_065816004.1"/>
</dbReference>
<gene>
    <name evidence="3" type="primary">LOC136089905</name>
</gene>
<feature type="domain" description="Reverse transcriptase" evidence="1">
    <location>
        <begin position="242"/>
        <end position="362"/>
    </location>
</feature>
<dbReference type="Pfam" id="PF00078">
    <property type="entry name" value="RVT_1"/>
    <property type="match status" value="1"/>
</dbReference>
<organism evidence="2 3">
    <name type="scientific">Hydra vulgaris</name>
    <name type="common">Hydra</name>
    <name type="synonym">Hydra attenuata</name>
    <dbReference type="NCBI Taxonomy" id="6087"/>
    <lineage>
        <taxon>Eukaryota</taxon>
        <taxon>Metazoa</taxon>
        <taxon>Cnidaria</taxon>
        <taxon>Hydrozoa</taxon>
        <taxon>Hydroidolina</taxon>
        <taxon>Anthoathecata</taxon>
        <taxon>Aplanulata</taxon>
        <taxon>Hydridae</taxon>
        <taxon>Hydra</taxon>
    </lineage>
</organism>
<name>A0ABM4DCE2_HYDVU</name>
<evidence type="ECO:0000259" key="1">
    <source>
        <dbReference type="Pfam" id="PF00078"/>
    </source>
</evidence>
<accession>A0ABM4DCE2</accession>
<dbReference type="Proteomes" id="UP001652625">
    <property type="component" value="Chromosome 13"/>
</dbReference>
<dbReference type="GeneID" id="136089905"/>
<sequence length="615" mass="71499">MNVTKSEQFWGLIKYGNETIKLGCIYRPLLKTKIIYNDEKLNNTNIERSNQAGDEIIQSIQAAKIELNRKIYTGILICGDFNFPYIKWYEDGSVQVNAFDTKNPKRLFSYANSSRKIKQSIKSIRNKYGVTGTDGRFIADTLNDQFKSVFNNNSVNKDSPLISNRTTERLSSLHFSIDEIKNKLKNLNPNKTTRPDNVLPMILKQCHNVLSLPLTIIYNKSLSERTIPHPWRNANVTPLFKKGDTNEPSNYRPVFLTSIPCKLMESLVTNDIVNHLSKLDLISQSQHGFVKNKACVTNLLESNDYITECIANKNAVDVVYLDFSKAFDTISHNLLIIKLKTYGIVGDLLDWIKDFLTNRKQRVVLGEHISGLTKLYADDSKLMNELRVKNILNDTTDIQTDLNKITERTKVYLMKLNLEKCKVMHMGNNNPRSNYSLQDTTNYLNYDLEKSDVEKDLGIFVSSNAKYFNQVIHASNKANRMLNMLKKTFISRDLMLWTKLYKTYVRPNLEHAISAWSPYLMKDIKTIEKNQRRSTKVPTICKHLCYTDRCILFQIQKLKDRRIRGDLIQKFKIEKGLTIIIWHNEPITRPARCGQREQFVREFNRNSDPRYYFFN</sequence>
<proteinExistence type="predicted"/>
<protein>
    <submittedName>
        <fullName evidence="3">Uncharacterized protein LOC136089905</fullName>
    </submittedName>
</protein>
<evidence type="ECO:0000313" key="3">
    <source>
        <dbReference type="RefSeq" id="XP_065672076.1"/>
    </source>
</evidence>